<comment type="caution">
    <text evidence="10">The sequence shown here is derived from an EMBL/GenBank/DDBJ whole genome shotgun (WGS) entry which is preliminary data.</text>
</comment>
<dbReference type="GO" id="GO:0097272">
    <property type="term" value="P:ammonium homeostasis"/>
    <property type="evidence" value="ECO:0007669"/>
    <property type="project" value="TreeGrafter"/>
</dbReference>
<dbReference type="Gene3D" id="1.10.3430.10">
    <property type="entry name" value="Ammonium transporter AmtB like domains"/>
    <property type="match status" value="1"/>
</dbReference>
<evidence type="ECO:0000256" key="4">
    <source>
        <dbReference type="ARBA" id="ARBA00022692"/>
    </source>
</evidence>
<evidence type="ECO:0000256" key="2">
    <source>
        <dbReference type="ARBA" id="ARBA00005887"/>
    </source>
</evidence>
<gene>
    <name evidence="10" type="ORF">G7B40_030825</name>
</gene>
<dbReference type="GO" id="GO:0005886">
    <property type="term" value="C:plasma membrane"/>
    <property type="evidence" value="ECO:0007669"/>
    <property type="project" value="UniProtKB-SubCell"/>
</dbReference>
<dbReference type="PANTHER" id="PTHR11730">
    <property type="entry name" value="AMMONIUM TRANSPORTER"/>
    <property type="match status" value="1"/>
</dbReference>
<feature type="transmembrane region" description="Helical" evidence="8">
    <location>
        <begin position="95"/>
        <end position="121"/>
    </location>
</feature>
<evidence type="ECO:0000313" key="11">
    <source>
        <dbReference type="Proteomes" id="UP000667802"/>
    </source>
</evidence>
<evidence type="ECO:0000256" key="8">
    <source>
        <dbReference type="RuleBase" id="RU362002"/>
    </source>
</evidence>
<feature type="domain" description="Ammonium transporter AmtB-like" evidence="9">
    <location>
        <begin position="144"/>
        <end position="565"/>
    </location>
</feature>
<keyword evidence="6 8" id="KW-0472">Membrane</keyword>
<feature type="transmembrane region" description="Helical" evidence="8">
    <location>
        <begin position="409"/>
        <end position="429"/>
    </location>
</feature>
<feature type="transmembrane region" description="Helical" evidence="8">
    <location>
        <begin position="175"/>
        <end position="200"/>
    </location>
</feature>
<feature type="transmembrane region" description="Helical" evidence="8">
    <location>
        <begin position="505"/>
        <end position="538"/>
    </location>
</feature>
<feature type="transmembrane region" description="Helical" evidence="8">
    <location>
        <begin position="435"/>
        <end position="453"/>
    </location>
</feature>
<dbReference type="EMBL" id="JAALHA020000020">
    <property type="protein sequence ID" value="MDR9898919.1"/>
    <property type="molecule type" value="Genomic_DNA"/>
</dbReference>
<comment type="similarity">
    <text evidence="2 8">Belongs to the ammonia transporter channel (TC 1.A.11.2) family.</text>
</comment>
<organism evidence="10 11">
    <name type="scientific">Aetokthonos hydrillicola Thurmond2011</name>
    <dbReference type="NCBI Taxonomy" id="2712845"/>
    <lineage>
        <taxon>Bacteria</taxon>
        <taxon>Bacillati</taxon>
        <taxon>Cyanobacteriota</taxon>
        <taxon>Cyanophyceae</taxon>
        <taxon>Nostocales</taxon>
        <taxon>Hapalosiphonaceae</taxon>
        <taxon>Aetokthonos</taxon>
    </lineage>
</organism>
<dbReference type="Pfam" id="PF00909">
    <property type="entry name" value="Ammonium_transp"/>
    <property type="match status" value="1"/>
</dbReference>
<evidence type="ECO:0000256" key="5">
    <source>
        <dbReference type="ARBA" id="ARBA00022989"/>
    </source>
</evidence>
<dbReference type="InterPro" id="IPR018047">
    <property type="entry name" value="Ammonium_transpt_CS"/>
</dbReference>
<reference evidence="11" key="1">
    <citation type="journal article" date="2021" name="Science">
        <title>Hunting the eagle killer: A cyanobacterial neurotoxin causes vacuolar myelinopathy.</title>
        <authorList>
            <person name="Breinlinger S."/>
            <person name="Phillips T.J."/>
            <person name="Haram B.N."/>
            <person name="Mares J."/>
            <person name="Martinez Yerena J.A."/>
            <person name="Hrouzek P."/>
            <person name="Sobotka R."/>
            <person name="Henderson W.M."/>
            <person name="Schmieder P."/>
            <person name="Williams S.M."/>
            <person name="Lauderdale J.D."/>
            <person name="Wilde H.D."/>
            <person name="Gerrin W."/>
            <person name="Kust A."/>
            <person name="Washington J.W."/>
            <person name="Wagner C."/>
            <person name="Geier B."/>
            <person name="Liebeke M."/>
            <person name="Enke H."/>
            <person name="Niedermeyer T.H.J."/>
            <person name="Wilde S.B."/>
        </authorList>
    </citation>
    <scope>NUCLEOTIDE SEQUENCE [LARGE SCALE GENOMIC DNA]</scope>
    <source>
        <strain evidence="11">Thurmond2011</strain>
    </source>
</reference>
<evidence type="ECO:0000259" key="9">
    <source>
        <dbReference type="Pfam" id="PF00909"/>
    </source>
</evidence>
<keyword evidence="5 8" id="KW-1133">Transmembrane helix</keyword>
<dbReference type="NCBIfam" id="TIGR00836">
    <property type="entry name" value="amt"/>
    <property type="match status" value="1"/>
</dbReference>
<dbReference type="GO" id="GO:0008519">
    <property type="term" value="F:ammonium channel activity"/>
    <property type="evidence" value="ECO:0007669"/>
    <property type="project" value="InterPro"/>
</dbReference>
<dbReference type="PROSITE" id="PS01219">
    <property type="entry name" value="AMMONIUM_TRANSP"/>
    <property type="match status" value="1"/>
</dbReference>
<evidence type="ECO:0000256" key="1">
    <source>
        <dbReference type="ARBA" id="ARBA00004141"/>
    </source>
</evidence>
<dbReference type="SUPFAM" id="SSF111352">
    <property type="entry name" value="Ammonium transporter"/>
    <property type="match status" value="1"/>
</dbReference>
<protein>
    <recommendedName>
        <fullName evidence="8">Ammonium transporter</fullName>
    </recommendedName>
</protein>
<comment type="subcellular location">
    <subcellularLocation>
        <location evidence="8">Cell membrane</location>
        <topology evidence="8">Multi-pass membrane protein</topology>
    </subcellularLocation>
    <subcellularLocation>
        <location evidence="1">Membrane</location>
        <topology evidence="1">Multi-pass membrane protein</topology>
    </subcellularLocation>
</comment>
<name>A0AAP5ICX5_9CYAN</name>
<feature type="transmembrane region" description="Helical" evidence="8">
    <location>
        <begin position="260"/>
        <end position="279"/>
    </location>
</feature>
<evidence type="ECO:0000256" key="6">
    <source>
        <dbReference type="ARBA" id="ARBA00023136"/>
    </source>
</evidence>
<dbReference type="RefSeq" id="WP_208351719.1">
    <property type="nucleotide sequence ID" value="NZ_JAALHA020000020.1"/>
</dbReference>
<feature type="transmembrane region" description="Helical" evidence="8">
    <location>
        <begin position="141"/>
        <end position="163"/>
    </location>
</feature>
<feature type="transmembrane region" description="Helical" evidence="8">
    <location>
        <begin position="347"/>
        <end position="364"/>
    </location>
</feature>
<sequence length="586" mass="62919">MDNNRNRRKSLLFKVVNSLATKSLVYLNIIRNLVIGFWEFFQQARSTSLKKGFFRLKSQRKTGLRKLPMSVEQGGQVNKLARLGKRLRDKEWRRYAYLLLLGKGMALMILFAAFTLISTVAGTPVLAADPVLKGNDIVNPINTLWTLLAAFLVFAMQVGFTMLEAGFCRSRETVNVLMECIVDTCLCGLLFYAWGFAFMFSHGNGFIGLNWFFLQGAPATYESTGVAFLAYWLFQFAFADTCSTITSGAMIGRTGFIGDLLYSIGVSGFIYPIIGHWAWGPDGFLATMGSKGNFLPFVGTGFHDFAGSTVVHTIGGFIALAGAIALGPRLGRTFKRDGGGPMLPHDLVIAASGGLILWFGWYGFNPGSTLSAMDFQGTGRVAANTTLAACAAGLSALFFAYPKTKKWDLSFTVNGFLAGLVAITCPCYWVNPTGSIIIGAVAGVIVVLGIDLLEWLRIDDPIGAVPVHGFCGIWGTLSLGLFATGEFGASGPIAPDVSAPLKGLFYGGGIQVLSAQIIGSLIVTVSTFAVAMGMMYLINLTGTLRVSKEGEIEGLDLHEHGISAYPEYVISQSATPSGSAFNDTSL</sequence>
<keyword evidence="7 8" id="KW-0924">Ammonia transport</keyword>
<dbReference type="PANTHER" id="PTHR11730:SF6">
    <property type="entry name" value="AMMONIUM TRANSPORTER"/>
    <property type="match status" value="1"/>
</dbReference>
<feature type="transmembrane region" description="Helical" evidence="8">
    <location>
        <begin position="305"/>
        <end position="326"/>
    </location>
</feature>
<dbReference type="InterPro" id="IPR001905">
    <property type="entry name" value="Ammonium_transpt"/>
</dbReference>
<keyword evidence="4 8" id="KW-0812">Transmembrane</keyword>
<feature type="transmembrane region" description="Helical" evidence="8">
    <location>
        <begin position="465"/>
        <end position="485"/>
    </location>
</feature>
<evidence type="ECO:0000256" key="3">
    <source>
        <dbReference type="ARBA" id="ARBA00022448"/>
    </source>
</evidence>
<accession>A0AAP5ICX5</accession>
<keyword evidence="3 8" id="KW-0813">Transport</keyword>
<dbReference type="InterPro" id="IPR024041">
    <property type="entry name" value="NH4_transpt_AmtB-like_dom"/>
</dbReference>
<dbReference type="InterPro" id="IPR029020">
    <property type="entry name" value="Ammonium/urea_transptr"/>
</dbReference>
<evidence type="ECO:0000313" key="10">
    <source>
        <dbReference type="EMBL" id="MDR9898919.1"/>
    </source>
</evidence>
<keyword evidence="11" id="KW-1185">Reference proteome</keyword>
<dbReference type="AlphaFoldDB" id="A0AAP5ICX5"/>
<evidence type="ECO:0000256" key="7">
    <source>
        <dbReference type="ARBA" id="ARBA00023177"/>
    </source>
</evidence>
<feature type="transmembrane region" description="Helical" evidence="8">
    <location>
        <begin position="220"/>
        <end position="239"/>
    </location>
</feature>
<proteinExistence type="inferred from homology"/>
<dbReference type="Proteomes" id="UP000667802">
    <property type="component" value="Unassembled WGS sequence"/>
</dbReference>
<feature type="transmembrane region" description="Helical" evidence="8">
    <location>
        <begin position="384"/>
        <end position="402"/>
    </location>
</feature>